<comment type="caution">
    <text evidence="1">The sequence shown here is derived from an EMBL/GenBank/DDBJ whole genome shotgun (WGS) entry which is preliminary data.</text>
</comment>
<dbReference type="AlphaFoldDB" id="A0A8X6UA81"/>
<dbReference type="Proteomes" id="UP000887013">
    <property type="component" value="Unassembled WGS sequence"/>
</dbReference>
<accession>A0A8X6UA81</accession>
<proteinExistence type="predicted"/>
<protein>
    <submittedName>
        <fullName evidence="1">Uncharacterized protein</fullName>
    </submittedName>
</protein>
<sequence>MKESRRQKVSLIACSDKRQMGIMLKRRRKGHFFSYWNGQTLSGVWSNKDYQLMSELALGFRNEGLVEARKELFLVRTPWRHGCNRQKKKSSEKGGDGLDIVLILSMKYELLILKEY</sequence>
<reference evidence="1" key="1">
    <citation type="submission" date="2020-08" db="EMBL/GenBank/DDBJ databases">
        <title>Multicomponent nature underlies the extraordinary mechanical properties of spider dragline silk.</title>
        <authorList>
            <person name="Kono N."/>
            <person name="Nakamura H."/>
            <person name="Mori M."/>
            <person name="Yoshida Y."/>
            <person name="Ohtoshi R."/>
            <person name="Malay A.D."/>
            <person name="Moran D.A.P."/>
            <person name="Tomita M."/>
            <person name="Numata K."/>
            <person name="Arakawa K."/>
        </authorList>
    </citation>
    <scope>NUCLEOTIDE SEQUENCE</scope>
</reference>
<organism evidence="1 2">
    <name type="scientific">Nephila pilipes</name>
    <name type="common">Giant wood spider</name>
    <name type="synonym">Nephila maculata</name>
    <dbReference type="NCBI Taxonomy" id="299642"/>
    <lineage>
        <taxon>Eukaryota</taxon>
        <taxon>Metazoa</taxon>
        <taxon>Ecdysozoa</taxon>
        <taxon>Arthropoda</taxon>
        <taxon>Chelicerata</taxon>
        <taxon>Arachnida</taxon>
        <taxon>Araneae</taxon>
        <taxon>Araneomorphae</taxon>
        <taxon>Entelegynae</taxon>
        <taxon>Araneoidea</taxon>
        <taxon>Nephilidae</taxon>
        <taxon>Nephila</taxon>
    </lineage>
</organism>
<name>A0A8X6UA81_NEPPI</name>
<keyword evidence="2" id="KW-1185">Reference proteome</keyword>
<evidence type="ECO:0000313" key="1">
    <source>
        <dbReference type="EMBL" id="GFU09058.1"/>
    </source>
</evidence>
<gene>
    <name evidence="1" type="ORF">NPIL_468591</name>
</gene>
<evidence type="ECO:0000313" key="2">
    <source>
        <dbReference type="Proteomes" id="UP000887013"/>
    </source>
</evidence>
<dbReference type="EMBL" id="BMAW01077986">
    <property type="protein sequence ID" value="GFU09058.1"/>
    <property type="molecule type" value="Genomic_DNA"/>
</dbReference>